<name>A0A315EPM6_9BURK</name>
<comment type="caution">
    <text evidence="2">The sequence shown here is derived from an EMBL/GenBank/DDBJ whole genome shotgun (WGS) entry which is preliminary data.</text>
</comment>
<evidence type="ECO:0000313" key="3">
    <source>
        <dbReference type="Proteomes" id="UP000251341"/>
    </source>
</evidence>
<evidence type="ECO:0000313" key="2">
    <source>
        <dbReference type="EMBL" id="PUE59171.1"/>
    </source>
</evidence>
<proteinExistence type="predicted"/>
<dbReference type="EMBL" id="NESP01000001">
    <property type="protein sequence ID" value="PUE59171.1"/>
    <property type="molecule type" value="Genomic_DNA"/>
</dbReference>
<evidence type="ECO:0000259" key="1">
    <source>
        <dbReference type="Pfam" id="PF21841"/>
    </source>
</evidence>
<dbReference type="Pfam" id="PF21841">
    <property type="entry name" value="DUF6900"/>
    <property type="match status" value="1"/>
</dbReference>
<protein>
    <recommendedName>
        <fullName evidence="1">DUF6900 domain-containing protein</fullName>
    </recommendedName>
</protein>
<accession>A0A315EPM6</accession>
<reference evidence="2 3" key="1">
    <citation type="submission" date="2017-04" db="EMBL/GenBank/DDBJ databases">
        <title>Unexpected and diverse lifestyles within the genus Limnohabitans.</title>
        <authorList>
            <person name="Kasalicky V."/>
            <person name="Mehrshad M."/>
            <person name="Andrei S.-A."/>
            <person name="Salcher M."/>
            <person name="Kratochvilova H."/>
            <person name="Simek K."/>
            <person name="Ghai R."/>
        </authorList>
    </citation>
    <scope>NUCLEOTIDE SEQUENCE [LARGE SCALE GENOMIC DNA]</scope>
    <source>
        <strain evidence="2 3">MWH-C5</strain>
    </source>
</reference>
<sequence length="77" mass="8580">MNHKKTTNAINAPSCLLEQIAREHLFVQTLQTQSSDRLDFHDVSVWGIEAALQAAYQAGLQAQTKKQQGKKKDSEIA</sequence>
<feature type="domain" description="DUF6900" evidence="1">
    <location>
        <begin position="16"/>
        <end position="62"/>
    </location>
</feature>
<dbReference type="AlphaFoldDB" id="A0A315EPM6"/>
<keyword evidence="3" id="KW-1185">Reference proteome</keyword>
<gene>
    <name evidence="2" type="ORF">B9Z44_06055</name>
</gene>
<dbReference type="RefSeq" id="WP_108401947.1">
    <property type="nucleotide sequence ID" value="NZ_NESP01000001.1"/>
</dbReference>
<dbReference type="Proteomes" id="UP000251341">
    <property type="component" value="Unassembled WGS sequence"/>
</dbReference>
<organism evidence="2 3">
    <name type="scientific">Limnohabitans curvus</name>
    <dbReference type="NCBI Taxonomy" id="323423"/>
    <lineage>
        <taxon>Bacteria</taxon>
        <taxon>Pseudomonadati</taxon>
        <taxon>Pseudomonadota</taxon>
        <taxon>Betaproteobacteria</taxon>
        <taxon>Burkholderiales</taxon>
        <taxon>Comamonadaceae</taxon>
        <taxon>Limnohabitans</taxon>
    </lineage>
</organism>
<dbReference type="InterPro" id="IPR054195">
    <property type="entry name" value="DUF6900"/>
</dbReference>